<gene>
    <name evidence="3" type="ORF">PCC79_09350</name>
</gene>
<keyword evidence="4" id="KW-1185">Reference proteome</keyword>
<evidence type="ECO:0000256" key="1">
    <source>
        <dbReference type="SAM" id="MobiDB-lite"/>
    </source>
</evidence>
<dbReference type="PROSITE" id="PS51272">
    <property type="entry name" value="SLH"/>
    <property type="match status" value="2"/>
</dbReference>
<dbReference type="Pfam" id="PF00395">
    <property type="entry name" value="SLH"/>
    <property type="match status" value="1"/>
</dbReference>
<organism evidence="3 4">
    <name type="scientific">Propioniciclava soli</name>
    <dbReference type="NCBI Taxonomy" id="2775081"/>
    <lineage>
        <taxon>Bacteria</taxon>
        <taxon>Bacillati</taxon>
        <taxon>Actinomycetota</taxon>
        <taxon>Actinomycetes</taxon>
        <taxon>Propionibacteriales</taxon>
        <taxon>Propionibacteriaceae</taxon>
        <taxon>Propioniciclava</taxon>
    </lineage>
</organism>
<dbReference type="RefSeq" id="WP_342371662.1">
    <property type="nucleotide sequence ID" value="NZ_CP115965.1"/>
</dbReference>
<protein>
    <submittedName>
        <fullName evidence="3">S-layer homology domain-containing protein</fullName>
    </submittedName>
</protein>
<evidence type="ECO:0000313" key="4">
    <source>
        <dbReference type="Proteomes" id="UP001434337"/>
    </source>
</evidence>
<evidence type="ECO:0000259" key="2">
    <source>
        <dbReference type="PROSITE" id="PS51272"/>
    </source>
</evidence>
<dbReference type="EMBL" id="CP115965">
    <property type="protein sequence ID" value="WZW97126.1"/>
    <property type="molecule type" value="Genomic_DNA"/>
</dbReference>
<feature type="domain" description="SLH" evidence="2">
    <location>
        <begin position="283"/>
        <end position="349"/>
    </location>
</feature>
<dbReference type="Proteomes" id="UP001434337">
    <property type="component" value="Chromosome"/>
</dbReference>
<feature type="region of interest" description="Disordered" evidence="1">
    <location>
        <begin position="1"/>
        <end position="24"/>
    </location>
</feature>
<proteinExistence type="predicted"/>
<reference evidence="3 4" key="1">
    <citation type="journal article" date="2023" name="Environ Microbiome">
        <title>A coral-associated actinobacterium mitigates coral bleaching under heat stress.</title>
        <authorList>
            <person name="Li J."/>
            <person name="Zou Y."/>
            <person name="Li Q."/>
            <person name="Zhang J."/>
            <person name="Bourne D.G."/>
            <person name="Lyu Y."/>
            <person name="Liu C."/>
            <person name="Zhang S."/>
        </authorList>
    </citation>
    <scope>NUCLEOTIDE SEQUENCE [LARGE SCALE GENOMIC DNA]</scope>
    <source>
        <strain evidence="3 4">SCSIO 13291</strain>
    </source>
</reference>
<evidence type="ECO:0000313" key="3">
    <source>
        <dbReference type="EMBL" id="WZW97126.1"/>
    </source>
</evidence>
<accession>A0ABZ3C3L5</accession>
<feature type="domain" description="SLH" evidence="2">
    <location>
        <begin position="218"/>
        <end position="282"/>
    </location>
</feature>
<name>A0ABZ3C3L5_9ACTN</name>
<dbReference type="InterPro" id="IPR001119">
    <property type="entry name" value="SLH_dom"/>
</dbReference>
<sequence length="407" mass="43393">MASLTLATSTAAAAPATTHPSAPADTVTFTWGAKNELTVTVPTRSTDGCTDVVTVEIHPAGGGDPVVAQPVDTDPRATAFTGAVGAWTGREPAYVAVDRAATCGTSHGTHPGAAAERPGPWWFGGLDANPRLSSAKLACPSGLERSPILQTHAASHFHDYVLPTVDPHTPMLVDHGELGVAVESSTSRDGWSVTLATAPPKDFCGNTVRGPDPYVPPATSAFIDVRAPQQFAKEIAWMASAGISTGYRSGSSARYLPLEPVERGAMAAFLYRAAGSPAFTPPAATPFADVAPNHPFYREITWLYAEGISTGWVENRRRTFRPDASIKRDAMAVFLYRWAGRPAFDVPVRSPFTDLSPRQDFYAEMTWLASTGVSTGWAEANGTSMFRALEPIRRDAMAAFLFRVNAR</sequence>